<evidence type="ECO:0000313" key="5">
    <source>
        <dbReference type="Proteomes" id="UP000008793"/>
    </source>
</evidence>
<dbReference type="InterPro" id="IPR032466">
    <property type="entry name" value="Metal_Hydrolase"/>
</dbReference>
<sequence>MSAVQFIHARLAHSDRLQTLWVQDGRFISSPEKAIPGCSTVDLGGNLVLSGLVETHLHLDKACILSRCQLHKGTLGEAIEQTRLAKATFSEEDVYQRGAKVLEQAILQGTSWIRTHIEIDPQIGLTGFKAIKRLKADYAWAIDLSLCVFPQEGLLNNPGTEALLEDALASGADLLGGCPYTDSDPCGQIDRLFALAARWQVDLDFHLDFDLQADSSNMDYVIAATERWQMAGRVTLGHATRLSALAEPQLIALAHRLAKAGVQITALPATDLFLTGRDQFQLKPRGVAPLATLDRCGVTCSLSSNNIGNPFTPYGDASLVRQANLFANVTQLATSAEMLRCLAWISSQSAKMLRLKNYGLTPGCQADFVVFASAQACEVVREIAVPLMGFKRGRQTFHRPAAQLLRD</sequence>
<dbReference type="GO" id="GO:0046872">
    <property type="term" value="F:metal ion binding"/>
    <property type="evidence" value="ECO:0007669"/>
    <property type="project" value="UniProtKB-KW"/>
</dbReference>
<dbReference type="HOGENOM" id="CLU_031758_1_0_6"/>
<evidence type="ECO:0000256" key="2">
    <source>
        <dbReference type="ARBA" id="ARBA00022801"/>
    </source>
</evidence>
<accession>D8MVF9</accession>
<dbReference type="KEGG" id="ebi:EbC_32850"/>
<reference evidence="4 5" key="1">
    <citation type="journal article" date="2010" name="BMC Genomics">
        <title>Genome comparison of the epiphytic bacteria Erwinia billingiae and E. tasmaniensis with the pear pathogen E. pyrifoliae.</title>
        <authorList>
            <person name="Kube M."/>
            <person name="Migdoll A.M."/>
            <person name="Gehring I."/>
            <person name="Heitmann K."/>
            <person name="Mayer Y."/>
            <person name="Kuhl H."/>
            <person name="Knaust F."/>
            <person name="Geider K."/>
            <person name="Reinhardt R."/>
        </authorList>
    </citation>
    <scope>NUCLEOTIDE SEQUENCE [LARGE SCALE GENOMIC DNA]</scope>
    <source>
        <strain evidence="4 5">Eb661</strain>
    </source>
</reference>
<dbReference type="eggNOG" id="COG0402">
    <property type="taxonomic scope" value="Bacteria"/>
</dbReference>
<dbReference type="SUPFAM" id="SSF51338">
    <property type="entry name" value="Composite domain of metallo-dependent hydrolases"/>
    <property type="match status" value="1"/>
</dbReference>
<dbReference type="Gene3D" id="3.20.20.140">
    <property type="entry name" value="Metal-dependent hydrolases"/>
    <property type="match status" value="1"/>
</dbReference>
<dbReference type="STRING" id="634500.EbC_32850"/>
<dbReference type="GeneID" id="90513245"/>
<dbReference type="Proteomes" id="UP000008793">
    <property type="component" value="Chromosome"/>
</dbReference>
<dbReference type="GO" id="GO:0016814">
    <property type="term" value="F:hydrolase activity, acting on carbon-nitrogen (but not peptide) bonds, in cyclic amidines"/>
    <property type="evidence" value="ECO:0007669"/>
    <property type="project" value="TreeGrafter"/>
</dbReference>
<evidence type="ECO:0000313" key="4">
    <source>
        <dbReference type="EMBL" id="CAX60816.1"/>
    </source>
</evidence>
<proteinExistence type="predicted"/>
<name>D8MVF9_ERWBE</name>
<gene>
    <name evidence="4" type="ordered locus">EbC_32850</name>
</gene>
<dbReference type="CDD" id="cd01293">
    <property type="entry name" value="Bact_CD"/>
    <property type="match status" value="1"/>
</dbReference>
<dbReference type="FunFam" id="3.20.20.140:FF:000019">
    <property type="entry name" value="Cytosine deaminase"/>
    <property type="match status" value="1"/>
</dbReference>
<dbReference type="SUPFAM" id="SSF51556">
    <property type="entry name" value="Metallo-dependent hydrolases"/>
    <property type="match status" value="1"/>
</dbReference>
<dbReference type="Gene3D" id="2.30.40.10">
    <property type="entry name" value="Urease, subunit C, domain 1"/>
    <property type="match status" value="1"/>
</dbReference>
<keyword evidence="1" id="KW-0479">Metal-binding</keyword>
<keyword evidence="2 4" id="KW-0378">Hydrolase</keyword>
<dbReference type="InterPro" id="IPR011059">
    <property type="entry name" value="Metal-dep_hydrolase_composite"/>
</dbReference>
<dbReference type="InterPro" id="IPR052349">
    <property type="entry name" value="Metallo-hydrolase_Enzymes"/>
</dbReference>
<evidence type="ECO:0000256" key="1">
    <source>
        <dbReference type="ARBA" id="ARBA00022723"/>
    </source>
</evidence>
<dbReference type="GO" id="GO:0019239">
    <property type="term" value="F:deaminase activity"/>
    <property type="evidence" value="ECO:0007669"/>
    <property type="project" value="UniProtKB-ARBA"/>
</dbReference>
<dbReference type="PANTHER" id="PTHR32027">
    <property type="entry name" value="CYTOSINE DEAMINASE"/>
    <property type="match status" value="1"/>
</dbReference>
<dbReference type="PANTHER" id="PTHR32027:SF9">
    <property type="entry name" value="BLL3847 PROTEIN"/>
    <property type="match status" value="1"/>
</dbReference>
<dbReference type="RefSeq" id="WP_013203301.1">
    <property type="nucleotide sequence ID" value="NC_014306.1"/>
</dbReference>
<organism evidence="5">
    <name type="scientific">Erwinia billingiae (strain Eb661)</name>
    <dbReference type="NCBI Taxonomy" id="634500"/>
    <lineage>
        <taxon>Bacteria</taxon>
        <taxon>Pseudomonadati</taxon>
        <taxon>Pseudomonadota</taxon>
        <taxon>Gammaproteobacteria</taxon>
        <taxon>Enterobacterales</taxon>
        <taxon>Erwiniaceae</taxon>
        <taxon>Erwinia</taxon>
    </lineage>
</organism>
<protein>
    <submittedName>
        <fullName evidence="4">Amidohydrolase 3</fullName>
    </submittedName>
</protein>
<evidence type="ECO:0000259" key="3">
    <source>
        <dbReference type="Pfam" id="PF07969"/>
    </source>
</evidence>
<dbReference type="InterPro" id="IPR013108">
    <property type="entry name" value="Amidohydro_3"/>
</dbReference>
<dbReference type="EMBL" id="FP236843">
    <property type="protein sequence ID" value="CAX60816.1"/>
    <property type="molecule type" value="Genomic_DNA"/>
</dbReference>
<keyword evidence="5" id="KW-1185">Reference proteome</keyword>
<dbReference type="Pfam" id="PF07969">
    <property type="entry name" value="Amidohydro_3"/>
    <property type="match status" value="1"/>
</dbReference>
<feature type="domain" description="Amidohydrolase 3" evidence="3">
    <location>
        <begin position="153"/>
        <end position="374"/>
    </location>
</feature>
<dbReference type="AlphaFoldDB" id="D8MVF9"/>